<dbReference type="AlphaFoldDB" id="A0AAU7QW00"/>
<dbReference type="EMBL" id="CP157974">
    <property type="protein sequence ID" value="XBT79711.1"/>
    <property type="molecule type" value="Genomic_DNA"/>
</dbReference>
<sequence>MGIELMETEATAERWEVVKLSDVEDGDVLSFDLAALAERRHESAPRVDWSRVMEEAAAVAGTDDLGESVRVDFYDLACPTVVGVPEMEVLRLV</sequence>
<name>A0AAU7QW00_9ACTN</name>
<reference evidence="1" key="1">
    <citation type="submission" date="2024-06" db="EMBL/GenBank/DDBJ databases">
        <title>Micromonospora sp. strain HUAS YX12 genome sequences.</title>
        <authorList>
            <person name="Mo P."/>
        </authorList>
    </citation>
    <scope>NUCLEOTIDE SEQUENCE</scope>
    <source>
        <strain evidence="1">HUAS YX12</strain>
    </source>
</reference>
<evidence type="ECO:0000313" key="1">
    <source>
        <dbReference type="EMBL" id="XBT79711.1"/>
    </source>
</evidence>
<accession>A0AAU7QW00</accession>
<protein>
    <submittedName>
        <fullName evidence="1">Uncharacterized protein</fullName>
    </submittedName>
</protein>
<proteinExistence type="predicted"/>
<dbReference type="RefSeq" id="WP_349876191.1">
    <property type="nucleotide sequence ID" value="NZ_CP157974.1"/>
</dbReference>
<gene>
    <name evidence="1" type="ORF">ABIH81_18800</name>
</gene>
<organism evidence="1">
    <name type="scientific">Micromonospora sp. HUAS YX12</name>
    <dbReference type="NCBI Taxonomy" id="3156396"/>
    <lineage>
        <taxon>Bacteria</taxon>
        <taxon>Bacillati</taxon>
        <taxon>Actinomycetota</taxon>
        <taxon>Actinomycetes</taxon>
        <taxon>Micromonosporales</taxon>
        <taxon>Micromonosporaceae</taxon>
        <taxon>Micromonospora</taxon>
    </lineage>
</organism>